<dbReference type="PROSITE" id="PS50137">
    <property type="entry name" value="DS_RBD"/>
    <property type="match status" value="1"/>
</dbReference>
<dbReference type="EMBL" id="CAJPVJ010016888">
    <property type="protein sequence ID" value="CAG2176396.1"/>
    <property type="molecule type" value="Genomic_DNA"/>
</dbReference>
<evidence type="ECO:0000259" key="3">
    <source>
        <dbReference type="PROSITE" id="PS50137"/>
    </source>
</evidence>
<feature type="region of interest" description="Disordered" evidence="2">
    <location>
        <begin position="15"/>
        <end position="34"/>
    </location>
</feature>
<dbReference type="SMART" id="SM00358">
    <property type="entry name" value="DSRM"/>
    <property type="match status" value="1"/>
</dbReference>
<evidence type="ECO:0000256" key="2">
    <source>
        <dbReference type="SAM" id="MobiDB-lite"/>
    </source>
</evidence>
<dbReference type="AlphaFoldDB" id="A0A7R9MHA9"/>
<evidence type="ECO:0000256" key="1">
    <source>
        <dbReference type="PROSITE-ProRule" id="PRU00266"/>
    </source>
</evidence>
<keyword evidence="5" id="KW-1185">Reference proteome</keyword>
<accession>A0A7R9MHA9</accession>
<feature type="non-terminal residue" evidence="4">
    <location>
        <position position="1"/>
    </location>
</feature>
<organism evidence="4">
    <name type="scientific">Oppiella nova</name>
    <dbReference type="NCBI Taxonomy" id="334625"/>
    <lineage>
        <taxon>Eukaryota</taxon>
        <taxon>Metazoa</taxon>
        <taxon>Ecdysozoa</taxon>
        <taxon>Arthropoda</taxon>
        <taxon>Chelicerata</taxon>
        <taxon>Arachnida</taxon>
        <taxon>Acari</taxon>
        <taxon>Acariformes</taxon>
        <taxon>Sarcoptiformes</taxon>
        <taxon>Oribatida</taxon>
        <taxon>Brachypylina</taxon>
        <taxon>Oppioidea</taxon>
        <taxon>Oppiidae</taxon>
        <taxon>Oppiella</taxon>
    </lineage>
</organism>
<reference evidence="4" key="1">
    <citation type="submission" date="2020-11" db="EMBL/GenBank/DDBJ databases">
        <authorList>
            <person name="Tran Van P."/>
        </authorList>
    </citation>
    <scope>NUCLEOTIDE SEQUENCE</scope>
</reference>
<gene>
    <name evidence="4" type="ORF">ONB1V03_LOCUS15830</name>
</gene>
<dbReference type="Pfam" id="PF00035">
    <property type="entry name" value="dsrm"/>
    <property type="match status" value="1"/>
</dbReference>
<dbReference type="EMBL" id="OC931713">
    <property type="protein sequence ID" value="CAD7659234.1"/>
    <property type="molecule type" value="Genomic_DNA"/>
</dbReference>
<sequence length="115" mass="12955">MDEMKEEVIIVAEKEVSRPTRPPHGRHMKTNANANEVKSNVQILNEMFPNGTSYVELGRTGPPHDPIFRIGVHVNGMTFEGTSRTKQRARHEAARHAIQYFSQTVPLLPEPTLLA</sequence>
<dbReference type="GO" id="GO:0003723">
    <property type="term" value="F:RNA binding"/>
    <property type="evidence" value="ECO:0007669"/>
    <property type="project" value="UniProtKB-UniRule"/>
</dbReference>
<dbReference type="OrthoDB" id="5961559at2759"/>
<dbReference type="Proteomes" id="UP000728032">
    <property type="component" value="Unassembled WGS sequence"/>
</dbReference>
<name>A0A7R9MHA9_9ACAR</name>
<protein>
    <recommendedName>
        <fullName evidence="3">DRBM domain-containing protein</fullName>
    </recommendedName>
</protein>
<dbReference type="SUPFAM" id="SSF54768">
    <property type="entry name" value="dsRNA-binding domain-like"/>
    <property type="match status" value="1"/>
</dbReference>
<dbReference type="InterPro" id="IPR014720">
    <property type="entry name" value="dsRBD_dom"/>
</dbReference>
<evidence type="ECO:0000313" key="5">
    <source>
        <dbReference type="Proteomes" id="UP000728032"/>
    </source>
</evidence>
<proteinExistence type="predicted"/>
<feature type="domain" description="DRBM" evidence="3">
    <location>
        <begin position="53"/>
        <end position="103"/>
    </location>
</feature>
<keyword evidence="1" id="KW-0694">RNA-binding</keyword>
<dbReference type="Gene3D" id="3.30.160.20">
    <property type="match status" value="1"/>
</dbReference>
<evidence type="ECO:0000313" key="4">
    <source>
        <dbReference type="EMBL" id="CAD7659234.1"/>
    </source>
</evidence>